<feature type="chain" id="PRO_5024449743" description="DUF4142 domain-containing protein" evidence="1">
    <location>
        <begin position="20"/>
        <end position="230"/>
    </location>
</feature>
<dbReference type="OrthoDB" id="882724at2"/>
<gene>
    <name evidence="2" type="ORF">FDY95_08145</name>
</gene>
<comment type="caution">
    <text evidence="2">The sequence shown here is derived from an EMBL/GenBank/DDBJ whole genome shotgun (WGS) entry which is preliminary data.</text>
</comment>
<accession>A0A5R8WS26</accession>
<evidence type="ECO:0008006" key="4">
    <source>
        <dbReference type="Google" id="ProtNLM"/>
    </source>
</evidence>
<feature type="signal peptide" evidence="1">
    <location>
        <begin position="1"/>
        <end position="19"/>
    </location>
</feature>
<name>A0A5R8WS26_9BACT</name>
<dbReference type="AlphaFoldDB" id="A0A5R8WS26"/>
<evidence type="ECO:0000313" key="2">
    <source>
        <dbReference type="EMBL" id="TLM93994.1"/>
    </source>
</evidence>
<dbReference type="RefSeq" id="WP_138076517.1">
    <property type="nucleotide sequence ID" value="NZ_VAJM01000003.1"/>
</dbReference>
<organism evidence="2 3">
    <name type="scientific">Hymenobacter jeollabukensis</name>
    <dbReference type="NCBI Taxonomy" id="2025313"/>
    <lineage>
        <taxon>Bacteria</taxon>
        <taxon>Pseudomonadati</taxon>
        <taxon>Bacteroidota</taxon>
        <taxon>Cytophagia</taxon>
        <taxon>Cytophagales</taxon>
        <taxon>Hymenobacteraceae</taxon>
        <taxon>Hymenobacter</taxon>
    </lineage>
</organism>
<proteinExistence type="predicted"/>
<keyword evidence="1" id="KW-0732">Signal</keyword>
<sequence length="230" mass="24709">MPRYFLALATALLPLATLAQTKPAAPSTTPLESQLTAEICQDFDKLNAAKPFAQLSKEEAMSTLQQSMTQVAMNHPQEIEQLMKASGADAQSAMQAMGQRVASQLAADCPVAMTLFARLAGTDPATAQAPDITVSEAERPLLTKLATDICTDLTAQDAKKPLLKMPKADRMAMVQKTMERQIKAHATELTQQYGPTFLQDMPRITAMGAKVGGLMAKQCPTQTAAFTIQP</sequence>
<evidence type="ECO:0000313" key="3">
    <source>
        <dbReference type="Proteomes" id="UP000305517"/>
    </source>
</evidence>
<reference evidence="2 3" key="1">
    <citation type="submission" date="2019-05" db="EMBL/GenBank/DDBJ databases">
        <title>Hymenobacter edaphi sp. nov., isolated from abandoned arsenic-contaminated farmland soil.</title>
        <authorList>
            <person name="Nie L."/>
        </authorList>
    </citation>
    <scope>NUCLEOTIDE SEQUENCE [LARGE SCALE GENOMIC DNA]</scope>
    <source>
        <strain evidence="2 3">1-3-3-8</strain>
    </source>
</reference>
<dbReference type="Proteomes" id="UP000305517">
    <property type="component" value="Unassembled WGS sequence"/>
</dbReference>
<protein>
    <recommendedName>
        <fullName evidence="4">DUF4142 domain-containing protein</fullName>
    </recommendedName>
</protein>
<dbReference type="EMBL" id="VAJM01000003">
    <property type="protein sequence ID" value="TLM93994.1"/>
    <property type="molecule type" value="Genomic_DNA"/>
</dbReference>
<keyword evidence="3" id="KW-1185">Reference proteome</keyword>
<evidence type="ECO:0000256" key="1">
    <source>
        <dbReference type="SAM" id="SignalP"/>
    </source>
</evidence>